<name>D3A0L1_NEIM2</name>
<organism evidence="1 2">
    <name type="scientific">Neisseria mucosa (strain ATCC 25996 / DSM 4631 / NCTC 10774 / M26)</name>
    <dbReference type="NCBI Taxonomy" id="546266"/>
    <lineage>
        <taxon>Bacteria</taxon>
        <taxon>Pseudomonadati</taxon>
        <taxon>Pseudomonadota</taxon>
        <taxon>Betaproteobacteria</taxon>
        <taxon>Neisseriales</taxon>
        <taxon>Neisseriaceae</taxon>
        <taxon>Neisseria</taxon>
    </lineage>
</organism>
<proteinExistence type="predicted"/>
<gene>
    <name evidence="1" type="ORF">NEIMUCOT_06447</name>
</gene>
<evidence type="ECO:0000313" key="2">
    <source>
        <dbReference type="Proteomes" id="UP000003344"/>
    </source>
</evidence>
<reference evidence="1 2" key="1">
    <citation type="submission" date="2009-10" db="EMBL/GenBank/DDBJ databases">
        <authorList>
            <person name="Weinstock G."/>
            <person name="Sodergren E."/>
            <person name="Clifton S."/>
            <person name="Fulton L."/>
            <person name="Fulton B."/>
            <person name="Courtney L."/>
            <person name="Fronick C."/>
            <person name="Harrison M."/>
            <person name="Strong C."/>
            <person name="Farmer C."/>
            <person name="Delahaunty K."/>
            <person name="Markovic C."/>
            <person name="Hall O."/>
            <person name="Minx P."/>
            <person name="Tomlinson C."/>
            <person name="Mitreva M."/>
            <person name="Nelson J."/>
            <person name="Hou S."/>
            <person name="Wollam A."/>
            <person name="Pepin K.H."/>
            <person name="Johnson M."/>
            <person name="Bhonagiri V."/>
            <person name="Nash W.E."/>
            <person name="Warren W."/>
            <person name="Chinwalla A."/>
            <person name="Mardis E.R."/>
            <person name="Wilson R.K."/>
        </authorList>
    </citation>
    <scope>NUCLEOTIDE SEQUENCE [LARGE SCALE GENOMIC DNA]</scope>
    <source>
        <strain evidence="2">ATCC 25996 / DSM 4631 / NCTC 10774 / M26</strain>
    </source>
</reference>
<comment type="caution">
    <text evidence="1">The sequence shown here is derived from an EMBL/GenBank/DDBJ whole genome shotgun (WGS) entry which is preliminary data.</text>
</comment>
<protein>
    <submittedName>
        <fullName evidence="1">Uncharacterized protein</fullName>
    </submittedName>
</protein>
<sequence>MRILPEGIWKKGRLKNRIQTTPIFCKSLNLTFLKDKLKFPNRQHSIMPASRQS</sequence>
<dbReference type="EMBL" id="ACDX02000029">
    <property type="protein sequence ID" value="EFC87141.1"/>
    <property type="molecule type" value="Genomic_DNA"/>
</dbReference>
<accession>D3A0L1</accession>
<dbReference type="AlphaFoldDB" id="D3A0L1"/>
<dbReference type="Proteomes" id="UP000003344">
    <property type="component" value="Unassembled WGS sequence"/>
</dbReference>
<dbReference type="STRING" id="546266.NEIMUCOT_06447"/>
<evidence type="ECO:0000313" key="1">
    <source>
        <dbReference type="EMBL" id="EFC87141.1"/>
    </source>
</evidence>